<dbReference type="GO" id="GO:0004146">
    <property type="term" value="F:dihydrofolate reductase activity"/>
    <property type="evidence" value="ECO:0007669"/>
    <property type="project" value="UniProtKB-EC"/>
</dbReference>
<comment type="similarity">
    <text evidence="2 7">Belongs to the dihydrofolate reductase family.</text>
</comment>
<evidence type="ECO:0000256" key="7">
    <source>
        <dbReference type="PIRNR" id="PIRNR000194"/>
    </source>
</evidence>
<dbReference type="Pfam" id="PF00186">
    <property type="entry name" value="DHFR_1"/>
    <property type="match status" value="1"/>
</dbReference>
<dbReference type="InterPro" id="IPR012259">
    <property type="entry name" value="DHFR"/>
</dbReference>
<dbReference type="Gene3D" id="3.40.430.10">
    <property type="entry name" value="Dihydrofolate Reductase, subunit A"/>
    <property type="match status" value="1"/>
</dbReference>
<dbReference type="PANTHER" id="PTHR48069">
    <property type="entry name" value="DIHYDROFOLATE REDUCTASE"/>
    <property type="match status" value="1"/>
</dbReference>
<evidence type="ECO:0000256" key="5">
    <source>
        <dbReference type="ARBA" id="ARBA00022857"/>
    </source>
</evidence>
<dbReference type="PANTHER" id="PTHR48069:SF3">
    <property type="entry name" value="DIHYDROFOLATE REDUCTASE"/>
    <property type="match status" value="1"/>
</dbReference>
<keyword evidence="5 7" id="KW-0521">NADP</keyword>
<proteinExistence type="inferred from homology"/>
<dbReference type="UniPathway" id="UPA00077">
    <property type="reaction ID" value="UER00158"/>
</dbReference>
<keyword evidence="4 7" id="KW-0554">One-carbon metabolism</keyword>
<dbReference type="PATRIC" id="fig|1538.10.peg.3140"/>
<evidence type="ECO:0000256" key="1">
    <source>
        <dbReference type="ARBA" id="ARBA00004903"/>
    </source>
</evidence>
<sequence length="159" mass="18924">MLHIIAALNEDYVLGRDNKLIWHIPEDLKRFKDITYGKSIIMGRKTFESLPCILPKRKHIVITRDTNYNILDERVEILHHIEDVLKYKNSPIESFVSGGGEIYKQLLPYCNKLYLTKIHSHEKGDTYFPKFDKNNYHVIEFKKHCYGNIKYSFITYEKN</sequence>
<dbReference type="GO" id="GO:0046655">
    <property type="term" value="P:folic acid metabolic process"/>
    <property type="evidence" value="ECO:0007669"/>
    <property type="project" value="TreeGrafter"/>
</dbReference>
<evidence type="ECO:0000259" key="8">
    <source>
        <dbReference type="PROSITE" id="PS51330"/>
    </source>
</evidence>
<dbReference type="PROSITE" id="PS51330">
    <property type="entry name" value="DHFR_2"/>
    <property type="match status" value="1"/>
</dbReference>
<dbReference type="Proteomes" id="UP000077407">
    <property type="component" value="Unassembled WGS sequence"/>
</dbReference>
<evidence type="ECO:0000256" key="3">
    <source>
        <dbReference type="ARBA" id="ARBA00012856"/>
    </source>
</evidence>
<dbReference type="GO" id="GO:0046654">
    <property type="term" value="P:tetrahydrofolate biosynthetic process"/>
    <property type="evidence" value="ECO:0007669"/>
    <property type="project" value="UniProtKB-UniPathway"/>
</dbReference>
<dbReference type="InterPro" id="IPR024072">
    <property type="entry name" value="DHFR-like_dom_sf"/>
</dbReference>
<dbReference type="EC" id="1.5.1.3" evidence="3 7"/>
<dbReference type="InterPro" id="IPR001796">
    <property type="entry name" value="DHFR_dom"/>
</dbReference>
<comment type="catalytic activity">
    <reaction evidence="7">
        <text>(6S)-5,6,7,8-tetrahydrofolate + NADP(+) = 7,8-dihydrofolate + NADPH + H(+)</text>
        <dbReference type="Rhea" id="RHEA:15009"/>
        <dbReference type="ChEBI" id="CHEBI:15378"/>
        <dbReference type="ChEBI" id="CHEBI:57451"/>
        <dbReference type="ChEBI" id="CHEBI:57453"/>
        <dbReference type="ChEBI" id="CHEBI:57783"/>
        <dbReference type="ChEBI" id="CHEBI:58349"/>
        <dbReference type="EC" id="1.5.1.3"/>
    </reaction>
</comment>
<organism evidence="9 10">
    <name type="scientific">Clostridium ljungdahlii</name>
    <dbReference type="NCBI Taxonomy" id="1538"/>
    <lineage>
        <taxon>Bacteria</taxon>
        <taxon>Bacillati</taxon>
        <taxon>Bacillota</taxon>
        <taxon>Clostridia</taxon>
        <taxon>Eubacteriales</taxon>
        <taxon>Clostridiaceae</taxon>
        <taxon>Clostridium</taxon>
    </lineage>
</organism>
<dbReference type="OrthoDB" id="9804315at2"/>
<dbReference type="EMBL" id="LITT01000046">
    <property type="protein sequence ID" value="OAA83986.1"/>
    <property type="molecule type" value="Genomic_DNA"/>
</dbReference>
<protein>
    <recommendedName>
        <fullName evidence="3 7">Dihydrofolate reductase</fullName>
        <ecNumber evidence="3 7">1.5.1.3</ecNumber>
    </recommendedName>
</protein>
<comment type="function">
    <text evidence="7">Key enzyme in folate metabolism. Catalyzes an essential reaction for de novo glycine and purine synthesis, and for DNA precursor synthesis.</text>
</comment>
<keyword evidence="6 7" id="KW-0560">Oxidoreductase</keyword>
<evidence type="ECO:0000313" key="9">
    <source>
        <dbReference type="EMBL" id="OAA83986.1"/>
    </source>
</evidence>
<comment type="caution">
    <text evidence="9">The sequence shown here is derived from an EMBL/GenBank/DDBJ whole genome shotgun (WGS) entry which is preliminary data.</text>
</comment>
<reference evidence="9 10" key="1">
    <citation type="journal article" date="2015" name="Biotechnol. Bioeng.">
        <title>Genome sequence and phenotypic characterization of Caulobacter segnis.</title>
        <authorList>
            <person name="Patel S."/>
            <person name="Fletcher B."/>
            <person name="Scott D.C."/>
            <person name="Ely B."/>
        </authorList>
    </citation>
    <scope>NUCLEOTIDE SEQUENCE [LARGE SCALE GENOMIC DNA]</scope>
    <source>
        <strain evidence="9 10">ERI-2</strain>
    </source>
</reference>
<dbReference type="PRINTS" id="PR00070">
    <property type="entry name" value="DHFR"/>
</dbReference>
<dbReference type="SUPFAM" id="SSF53597">
    <property type="entry name" value="Dihydrofolate reductase-like"/>
    <property type="match status" value="1"/>
</dbReference>
<dbReference type="GO" id="GO:0006730">
    <property type="term" value="P:one-carbon metabolic process"/>
    <property type="evidence" value="ECO:0007669"/>
    <property type="project" value="UniProtKB-KW"/>
</dbReference>
<dbReference type="AlphaFoldDB" id="A0A162KU31"/>
<gene>
    <name evidence="9" type="primary">dfrA</name>
    <name evidence="9" type="ORF">WY13_03115</name>
</gene>
<evidence type="ECO:0000313" key="10">
    <source>
        <dbReference type="Proteomes" id="UP000077407"/>
    </source>
</evidence>
<evidence type="ECO:0000256" key="4">
    <source>
        <dbReference type="ARBA" id="ARBA00022563"/>
    </source>
</evidence>
<evidence type="ECO:0000256" key="2">
    <source>
        <dbReference type="ARBA" id="ARBA00009539"/>
    </source>
</evidence>
<dbReference type="GO" id="GO:0005829">
    <property type="term" value="C:cytosol"/>
    <property type="evidence" value="ECO:0007669"/>
    <property type="project" value="TreeGrafter"/>
</dbReference>
<dbReference type="GO" id="GO:0050661">
    <property type="term" value="F:NADP binding"/>
    <property type="evidence" value="ECO:0007669"/>
    <property type="project" value="InterPro"/>
</dbReference>
<name>A0A162KU31_9CLOT</name>
<accession>A0A162KU31</accession>
<feature type="domain" description="DHFR" evidence="8">
    <location>
        <begin position="1"/>
        <end position="159"/>
    </location>
</feature>
<comment type="pathway">
    <text evidence="1 7">Cofactor biosynthesis; tetrahydrofolate biosynthesis; 5,6,7,8-tetrahydrofolate from 7,8-dihydrofolate: step 1/1.</text>
</comment>
<dbReference type="PIRSF" id="PIRSF000194">
    <property type="entry name" value="DHFR"/>
    <property type="match status" value="1"/>
</dbReference>
<evidence type="ECO:0000256" key="6">
    <source>
        <dbReference type="ARBA" id="ARBA00023002"/>
    </source>
</evidence>
<dbReference type="GO" id="GO:0046452">
    <property type="term" value="P:dihydrofolate metabolic process"/>
    <property type="evidence" value="ECO:0007669"/>
    <property type="project" value="TreeGrafter"/>
</dbReference>
<dbReference type="CDD" id="cd00209">
    <property type="entry name" value="DHFR"/>
    <property type="match status" value="1"/>
</dbReference>
<dbReference type="RefSeq" id="WP_063556434.1">
    <property type="nucleotide sequence ID" value="NZ_LITT01000046.1"/>
</dbReference>